<dbReference type="AlphaFoldDB" id="A0AAD5JUB7"/>
<dbReference type="GO" id="GO:0016567">
    <property type="term" value="P:protein ubiquitination"/>
    <property type="evidence" value="ECO:0007669"/>
    <property type="project" value="TreeGrafter"/>
</dbReference>
<keyword evidence="1" id="KW-0479">Metal-binding</keyword>
<dbReference type="Proteomes" id="UP001064489">
    <property type="component" value="Chromosome 9"/>
</dbReference>
<evidence type="ECO:0000259" key="4">
    <source>
        <dbReference type="SMART" id="SM00744"/>
    </source>
</evidence>
<name>A0AAD5JUB7_ACENE</name>
<dbReference type="Gene3D" id="3.30.40.10">
    <property type="entry name" value="Zinc/RING finger domain, C3HC4 (zinc finger)"/>
    <property type="match status" value="1"/>
</dbReference>
<dbReference type="GO" id="GO:0004842">
    <property type="term" value="F:ubiquitin-protein transferase activity"/>
    <property type="evidence" value="ECO:0007669"/>
    <property type="project" value="TreeGrafter"/>
</dbReference>
<dbReference type="EMBL" id="JAJSOW010000001">
    <property type="protein sequence ID" value="KAI9201577.1"/>
    <property type="molecule type" value="Genomic_DNA"/>
</dbReference>
<feature type="domain" description="RING-CH-type" evidence="4">
    <location>
        <begin position="56"/>
        <end position="92"/>
    </location>
</feature>
<gene>
    <name evidence="5" type="ORF">LWI28_025539</name>
</gene>
<evidence type="ECO:0000256" key="2">
    <source>
        <dbReference type="ARBA" id="ARBA00022771"/>
    </source>
</evidence>
<comment type="caution">
    <text evidence="5">The sequence shown here is derived from an EMBL/GenBank/DDBJ whole genome shotgun (WGS) entry which is preliminary data.</text>
</comment>
<sequence>MSDHVVLFVDRLVSSPKSVQEEDNRSSIVEKEAAPSCSVENADDLAEEEPLIQVGECRICQEDDSITNLETPCACNGSVKYLGSGIRFEFCLAGEKEKLM</sequence>
<reference evidence="5" key="1">
    <citation type="journal article" date="2022" name="Plant J.">
        <title>Strategies of tolerance reflected in two North American maple genomes.</title>
        <authorList>
            <person name="McEvoy S.L."/>
            <person name="Sezen U.U."/>
            <person name="Trouern-Trend A."/>
            <person name="McMahon S.M."/>
            <person name="Schaberg P.G."/>
            <person name="Yang J."/>
            <person name="Wegrzyn J.L."/>
            <person name="Swenson N.G."/>
        </authorList>
    </citation>
    <scope>NUCLEOTIDE SEQUENCE</scope>
    <source>
        <strain evidence="5">91603</strain>
    </source>
</reference>
<dbReference type="PANTHER" id="PTHR23012:SF175">
    <property type="entry name" value="RING_FYVE_PHD ZINC FINGER SUPERFAMILY PROTEIN"/>
    <property type="match status" value="1"/>
</dbReference>
<evidence type="ECO:0000313" key="6">
    <source>
        <dbReference type="Proteomes" id="UP001064489"/>
    </source>
</evidence>
<keyword evidence="3" id="KW-0862">Zinc</keyword>
<dbReference type="GO" id="GO:0008270">
    <property type="term" value="F:zinc ion binding"/>
    <property type="evidence" value="ECO:0007669"/>
    <property type="project" value="UniProtKB-KW"/>
</dbReference>
<dbReference type="InterPro" id="IPR033275">
    <property type="entry name" value="MARCH-like"/>
</dbReference>
<accession>A0AAD5JUB7</accession>
<dbReference type="Pfam" id="PF12906">
    <property type="entry name" value="RINGv"/>
    <property type="match status" value="1"/>
</dbReference>
<organism evidence="5 6">
    <name type="scientific">Acer negundo</name>
    <name type="common">Box elder</name>
    <dbReference type="NCBI Taxonomy" id="4023"/>
    <lineage>
        <taxon>Eukaryota</taxon>
        <taxon>Viridiplantae</taxon>
        <taxon>Streptophyta</taxon>
        <taxon>Embryophyta</taxon>
        <taxon>Tracheophyta</taxon>
        <taxon>Spermatophyta</taxon>
        <taxon>Magnoliopsida</taxon>
        <taxon>eudicotyledons</taxon>
        <taxon>Gunneridae</taxon>
        <taxon>Pentapetalae</taxon>
        <taxon>rosids</taxon>
        <taxon>malvids</taxon>
        <taxon>Sapindales</taxon>
        <taxon>Sapindaceae</taxon>
        <taxon>Hippocastanoideae</taxon>
        <taxon>Acereae</taxon>
        <taxon>Acer</taxon>
    </lineage>
</organism>
<keyword evidence="6" id="KW-1185">Reference proteome</keyword>
<evidence type="ECO:0000256" key="3">
    <source>
        <dbReference type="ARBA" id="ARBA00022833"/>
    </source>
</evidence>
<evidence type="ECO:0000256" key="1">
    <source>
        <dbReference type="ARBA" id="ARBA00022723"/>
    </source>
</evidence>
<evidence type="ECO:0000313" key="5">
    <source>
        <dbReference type="EMBL" id="KAI9201577.1"/>
    </source>
</evidence>
<dbReference type="SMART" id="SM00744">
    <property type="entry name" value="RINGv"/>
    <property type="match status" value="1"/>
</dbReference>
<dbReference type="InterPro" id="IPR011016">
    <property type="entry name" value="Znf_RING-CH"/>
</dbReference>
<dbReference type="PANTHER" id="PTHR23012">
    <property type="entry name" value="RING/FYVE/PHD ZINC FINGER DOMAIN-CONTAINING"/>
    <property type="match status" value="1"/>
</dbReference>
<protein>
    <recommendedName>
        <fullName evidence="4">RING-CH-type domain-containing protein</fullName>
    </recommendedName>
</protein>
<dbReference type="GO" id="GO:0016020">
    <property type="term" value="C:membrane"/>
    <property type="evidence" value="ECO:0007669"/>
    <property type="project" value="TreeGrafter"/>
</dbReference>
<keyword evidence="2" id="KW-0863">Zinc-finger</keyword>
<proteinExistence type="predicted"/>
<dbReference type="InterPro" id="IPR013083">
    <property type="entry name" value="Znf_RING/FYVE/PHD"/>
</dbReference>
<reference evidence="5" key="2">
    <citation type="submission" date="2023-02" db="EMBL/GenBank/DDBJ databases">
        <authorList>
            <person name="Swenson N.G."/>
            <person name="Wegrzyn J.L."/>
            <person name="Mcevoy S.L."/>
        </authorList>
    </citation>
    <scope>NUCLEOTIDE SEQUENCE</scope>
    <source>
        <strain evidence="5">91603</strain>
        <tissue evidence="5">Leaf</tissue>
    </source>
</reference>